<keyword evidence="5" id="KW-1185">Reference proteome</keyword>
<dbReference type="Gene3D" id="3.40.50.360">
    <property type="match status" value="1"/>
</dbReference>
<evidence type="ECO:0000313" key="5">
    <source>
        <dbReference type="Proteomes" id="UP000594759"/>
    </source>
</evidence>
<dbReference type="InterPro" id="IPR051796">
    <property type="entry name" value="ISF_SsuE-like"/>
</dbReference>
<dbReference type="PANTHER" id="PTHR43278:SF4">
    <property type="entry name" value="NAD(P)H-DEPENDENT FMN-CONTAINING OXIDOREDUCTASE YWQN-RELATED"/>
    <property type="match status" value="1"/>
</dbReference>
<evidence type="ECO:0000259" key="3">
    <source>
        <dbReference type="Pfam" id="PF03358"/>
    </source>
</evidence>
<name>A0A7S9KY61_9SPHI</name>
<dbReference type="InterPro" id="IPR005025">
    <property type="entry name" value="FMN_Rdtase-like_dom"/>
</dbReference>
<evidence type="ECO:0000313" key="4">
    <source>
        <dbReference type="EMBL" id="QPH38994.1"/>
    </source>
</evidence>
<keyword evidence="2" id="KW-0288">FMN</keyword>
<dbReference type="InterPro" id="IPR029039">
    <property type="entry name" value="Flavoprotein-like_sf"/>
</dbReference>
<reference evidence="4 5" key="1">
    <citation type="submission" date="2020-11" db="EMBL/GenBank/DDBJ databases">
        <title>Pedobacter endophytica, an endophytic bacteria isolated form Carex pumila.</title>
        <authorList>
            <person name="Peng Y."/>
            <person name="Jiang L."/>
            <person name="Lee J."/>
        </authorList>
    </citation>
    <scope>NUCLEOTIDE SEQUENCE [LARGE SCALE GENOMIC DNA]</scope>
    <source>
        <strain evidence="4 5">JBR3-12</strain>
    </source>
</reference>
<dbReference type="KEGG" id="pex:IZT61_18310"/>
<dbReference type="PANTHER" id="PTHR43278">
    <property type="entry name" value="NAD(P)H-DEPENDENT FMN-CONTAINING OXIDOREDUCTASE YWQN-RELATED"/>
    <property type="match status" value="1"/>
</dbReference>
<protein>
    <submittedName>
        <fullName evidence="4">NAD(P)H-dependent oxidoreductase</fullName>
    </submittedName>
</protein>
<evidence type="ECO:0000256" key="2">
    <source>
        <dbReference type="ARBA" id="ARBA00022643"/>
    </source>
</evidence>
<dbReference type="Pfam" id="PF03358">
    <property type="entry name" value="FMN_red"/>
    <property type="match status" value="1"/>
</dbReference>
<dbReference type="Proteomes" id="UP000594759">
    <property type="component" value="Chromosome"/>
</dbReference>
<sequence>MPDILIINGSARLSGDTQKFISKLTEGVDFDQLNLAEHYCLPYNYDNQYPPEDQFDRFAKEILYHKHLIFATPVYWYSMSGRMKNFFDRLTDWVTLNKEVGRNLKGKTMKLIAVGTDGELPDGFVTPFFMTANYMEMVFRGHQYFNSNMELPEQELALIRKSFFSFITEKPSIEGNNNP</sequence>
<gene>
    <name evidence="4" type="ORF">IZT61_18310</name>
</gene>
<dbReference type="GO" id="GO:0016491">
    <property type="term" value="F:oxidoreductase activity"/>
    <property type="evidence" value="ECO:0007669"/>
    <property type="project" value="InterPro"/>
</dbReference>
<dbReference type="EMBL" id="CP064939">
    <property type="protein sequence ID" value="QPH38994.1"/>
    <property type="molecule type" value="Genomic_DNA"/>
</dbReference>
<accession>A0A7S9KY61</accession>
<keyword evidence="1" id="KW-0285">Flavoprotein</keyword>
<organism evidence="4 5">
    <name type="scientific">Pedobacter endophyticus</name>
    <dbReference type="NCBI Taxonomy" id="2789740"/>
    <lineage>
        <taxon>Bacteria</taxon>
        <taxon>Pseudomonadati</taxon>
        <taxon>Bacteroidota</taxon>
        <taxon>Sphingobacteriia</taxon>
        <taxon>Sphingobacteriales</taxon>
        <taxon>Sphingobacteriaceae</taxon>
        <taxon>Pedobacter</taxon>
    </lineage>
</organism>
<evidence type="ECO:0000256" key="1">
    <source>
        <dbReference type="ARBA" id="ARBA00022630"/>
    </source>
</evidence>
<dbReference type="AlphaFoldDB" id="A0A7S9KY61"/>
<dbReference type="RefSeq" id="WP_196098469.1">
    <property type="nucleotide sequence ID" value="NZ_CP064939.1"/>
</dbReference>
<feature type="domain" description="NADPH-dependent FMN reductase-like" evidence="3">
    <location>
        <begin position="3"/>
        <end position="144"/>
    </location>
</feature>
<dbReference type="SUPFAM" id="SSF52218">
    <property type="entry name" value="Flavoproteins"/>
    <property type="match status" value="1"/>
</dbReference>
<proteinExistence type="predicted"/>